<organism evidence="6 7">
    <name type="scientific">Candidatus Yanofskybacteria bacterium GW2011_GWE2_40_11</name>
    <dbReference type="NCBI Taxonomy" id="1619033"/>
    <lineage>
        <taxon>Bacteria</taxon>
        <taxon>Candidatus Yanofskyibacteriota</taxon>
    </lineage>
</organism>
<dbReference type="Pfam" id="PF02646">
    <property type="entry name" value="RmuC"/>
    <property type="match status" value="1"/>
</dbReference>
<gene>
    <name evidence="6" type="ORF">UT75_C0013G0008</name>
</gene>
<evidence type="ECO:0000256" key="4">
    <source>
        <dbReference type="ARBA" id="ARBA00023172"/>
    </source>
</evidence>
<dbReference type="PANTHER" id="PTHR30563">
    <property type="entry name" value="DNA RECOMBINATION PROTEIN RMUC"/>
    <property type="match status" value="1"/>
</dbReference>
<keyword evidence="5" id="KW-0472">Membrane</keyword>
<evidence type="ECO:0000256" key="1">
    <source>
        <dbReference type="ARBA" id="ARBA00003416"/>
    </source>
</evidence>
<comment type="function">
    <text evidence="1">Involved in DNA recombination.</text>
</comment>
<dbReference type="EMBL" id="LBXZ01000013">
    <property type="protein sequence ID" value="KKR39771.1"/>
    <property type="molecule type" value="Genomic_DNA"/>
</dbReference>
<keyword evidence="5" id="KW-1133">Transmembrane helix</keyword>
<dbReference type="PANTHER" id="PTHR30563:SF0">
    <property type="entry name" value="DNA RECOMBINATION PROTEIN RMUC"/>
    <property type="match status" value="1"/>
</dbReference>
<proteinExistence type="inferred from homology"/>
<name>A0A0G0QR03_9BACT</name>
<dbReference type="AlphaFoldDB" id="A0A0G0QR03"/>
<keyword evidence="3" id="KW-0175">Coiled coil</keyword>
<keyword evidence="4" id="KW-0233">DNA recombination</keyword>
<dbReference type="Proteomes" id="UP000034072">
    <property type="component" value="Unassembled WGS sequence"/>
</dbReference>
<accession>A0A0G0QR03</accession>
<comment type="similarity">
    <text evidence="2">Belongs to the RmuC family.</text>
</comment>
<comment type="caution">
    <text evidence="6">The sequence shown here is derived from an EMBL/GenBank/DDBJ whole genome shotgun (WGS) entry which is preliminary data.</text>
</comment>
<evidence type="ECO:0008006" key="8">
    <source>
        <dbReference type="Google" id="ProtNLM"/>
    </source>
</evidence>
<evidence type="ECO:0000256" key="2">
    <source>
        <dbReference type="ARBA" id="ARBA00009840"/>
    </source>
</evidence>
<reference evidence="6 7" key="1">
    <citation type="journal article" date="2015" name="Nature">
        <title>rRNA introns, odd ribosomes, and small enigmatic genomes across a large radiation of phyla.</title>
        <authorList>
            <person name="Brown C.T."/>
            <person name="Hug L.A."/>
            <person name="Thomas B.C."/>
            <person name="Sharon I."/>
            <person name="Castelle C.J."/>
            <person name="Singh A."/>
            <person name="Wilkins M.J."/>
            <person name="Williams K.H."/>
            <person name="Banfield J.F."/>
        </authorList>
    </citation>
    <scope>NUCLEOTIDE SEQUENCE [LARGE SCALE GENOMIC DNA]</scope>
</reference>
<feature type="transmembrane region" description="Helical" evidence="5">
    <location>
        <begin position="6"/>
        <end position="27"/>
    </location>
</feature>
<evidence type="ECO:0000313" key="6">
    <source>
        <dbReference type="EMBL" id="KKR39771.1"/>
    </source>
</evidence>
<evidence type="ECO:0000256" key="5">
    <source>
        <dbReference type="SAM" id="Phobius"/>
    </source>
</evidence>
<keyword evidence="5" id="KW-0812">Transmembrane</keyword>
<dbReference type="InterPro" id="IPR003798">
    <property type="entry name" value="DNA_recombination_RmuC"/>
</dbReference>
<protein>
    <recommendedName>
        <fullName evidence="8">RmuC-domain protein</fullName>
    </recommendedName>
</protein>
<evidence type="ECO:0000256" key="3">
    <source>
        <dbReference type="ARBA" id="ARBA00023054"/>
    </source>
</evidence>
<sequence>MDQLDVLILVVALAILGMLAINMYLILRPKKKEEQPNNEMLVLHQRLDSFSSIMNDQLERSRQASEKATLTVHQQVQGFTQGMTQIQENLKQMHDSVKSVSSFQDIFKSPKLRGIWGEASLEAALSEYFPKDHYEIQHYFRSGEAVDAVLKLPNDLLLPIDSKFNWENFEKMINAEDDINRELFRKQFYSDVKRKIDEIASKYLLPAEGTTDWALMYVPAETVYYELINNLKDVDIAKYARTKKVQLVSPNTFALSISAILHWFKDVQINKQTKDIMKKLDRIVIDGGKLGDEFQKLGKHISNAKSAYDDSEKRLSLMVDRVKNVIEIGMPEEEVKKIDMPIV</sequence>
<evidence type="ECO:0000313" key="7">
    <source>
        <dbReference type="Proteomes" id="UP000034072"/>
    </source>
</evidence>
<dbReference type="GO" id="GO:0006310">
    <property type="term" value="P:DNA recombination"/>
    <property type="evidence" value="ECO:0007669"/>
    <property type="project" value="UniProtKB-KW"/>
</dbReference>